<keyword evidence="2" id="KW-1185">Reference proteome</keyword>
<gene>
    <name evidence="1" type="ORF">DPM33_27425</name>
</gene>
<name>A0A330HEE2_9HYPH</name>
<reference evidence="1 2" key="2">
    <citation type="submission" date="2018-07" db="EMBL/GenBank/DDBJ databases">
        <title>Diversity of Mesorhizobium strains in Brazil.</title>
        <authorList>
            <person name="Helene L.C.F."/>
            <person name="Dall'Agnol R."/>
            <person name="Delamuta J.R.M."/>
            <person name="Hungria M."/>
        </authorList>
    </citation>
    <scope>NUCLEOTIDE SEQUENCE [LARGE SCALE GENOMIC DNA]</scope>
    <source>
        <strain evidence="1 2">AC99b</strain>
    </source>
</reference>
<proteinExistence type="predicted"/>
<dbReference type="Proteomes" id="UP000251558">
    <property type="component" value="Unassembled WGS sequence"/>
</dbReference>
<accession>A0A330HEE2</accession>
<sequence>MSKEFSFEVSFDSEPASNAFNEKARSAQVAMEFAKSLIFCVAHQGRQEGRPSIVNDRCYSLNREAFLRGYLEIATVSETHDSSVF</sequence>
<protein>
    <submittedName>
        <fullName evidence="1">Uncharacterized protein</fullName>
    </submittedName>
</protein>
<organism evidence="1 2">
    <name type="scientific">Mesorhizobium hawassense</name>
    <dbReference type="NCBI Taxonomy" id="1209954"/>
    <lineage>
        <taxon>Bacteria</taxon>
        <taxon>Pseudomonadati</taxon>
        <taxon>Pseudomonadota</taxon>
        <taxon>Alphaproteobacteria</taxon>
        <taxon>Hyphomicrobiales</taxon>
        <taxon>Phyllobacteriaceae</taxon>
        <taxon>Mesorhizobium</taxon>
    </lineage>
</organism>
<reference evidence="2" key="1">
    <citation type="submission" date="2018-06" db="EMBL/GenBank/DDBJ databases">
        <authorList>
            <person name="Helene L.C."/>
            <person name="Dall'Agnol R."/>
            <person name="Delamuta J.R."/>
            <person name="Hungria M."/>
        </authorList>
    </citation>
    <scope>NUCLEOTIDE SEQUENCE [LARGE SCALE GENOMIC DNA]</scope>
    <source>
        <strain evidence="2">AC99b</strain>
    </source>
</reference>
<comment type="caution">
    <text evidence="1">The sequence shown here is derived from an EMBL/GenBank/DDBJ whole genome shotgun (WGS) entry which is preliminary data.</text>
</comment>
<evidence type="ECO:0000313" key="2">
    <source>
        <dbReference type="Proteomes" id="UP000251558"/>
    </source>
</evidence>
<dbReference type="AlphaFoldDB" id="A0A330HEE2"/>
<evidence type="ECO:0000313" key="1">
    <source>
        <dbReference type="EMBL" id="RAZ87066.1"/>
    </source>
</evidence>
<dbReference type="EMBL" id="QMBP01000016">
    <property type="protein sequence ID" value="RAZ87066.1"/>
    <property type="molecule type" value="Genomic_DNA"/>
</dbReference>